<sequence>MDRDTEIAWYIHTRETFRSRTKLEQKRQPSMAPCCLSHIHCSSFLFHQMMFPVNALGHRCTFTPPAQLLSPEPPVVASSGAPVASFFPCKMFNLGTLVVVALSKSSMEIPSILSPKASRRASSLEIIRTRAFCDSLSLFTHVTQIAYLLSVVQALHVILQRQSTLSGLLRLSIARTIHHATASESRGGGDVARTDSPARRGSILSGRRSFHNPKPLQVCVSVSSSSNSNSNSNSNMSWRSQGSTGTNNIPLGNRRRFGAQSDEDASAPPPPPDTAYPPPPPSPVHRAPPPPAEPHKPADDLIPGEKRGRSDDREPRRRKKNRWGAADDNKALGLIGLPTAITSNMTSEQLEAYALHLRLEEIGQKLKINDVVPPDDERSPSPAPQYDSFGRRTNTREVRYRKKLEDERHRLVDKAMRTIPDFKPPADYRRPTKTQEKIYIPVNDYPEINFIGLLIGPRGNTLKKMETESGAKIAIRGKGSVKEGKGRSDAAANSNLEEDLHCLVMADSEDKIKKAIAAIEKIIETAASIPEGQNDLKRNQLRELAMLNGTLRDDENQICQNCGNKGHRKYDCPEQRNYTANIICRICGNAGHMARDCTQRNDPYARNQGDAVDREYASLMQELGHGGSGQIAGRIEGPAGGDSSVAPWAQQNAGGAGAPPPWQQAKQNNLPPWQQQDRQGGAAPPPWQQAAAPAPGYGAPDAYGAAAGGYGAPPGMGAGAPAPWAQAAQGYGAYGTAPPVPGYDAYGAAAAAPPPPPGGDAYGAPPPPPAGGAYPPPPPSEPAPPPPPPHKFIYPFLLHKPSCNPCIYKTAPRLRPARQKQIAVFELCELFPPYRRFFVSPSNNLINMSEHGDDVPMEQVAAEEVEVAATAGSATMTVEDALKEVLKRALIHDGLARGLREAAKALDRRQAHLCVLCESCTEEAYIRLVEALCAEHNINLIKVSDAKKLGEWAGLCQLDREGNPRKVVGCSAVVVKDFGEESEALSFLLAYFKNQSE</sequence>
<keyword evidence="6" id="KW-0747">Spliceosome</keyword>
<reference evidence="20 21" key="3">
    <citation type="journal article" date="2015" name="Genome Announc.">
        <title>Draft Genome Sequence of the Archiascomycetous Yeast Saitoella complicata.</title>
        <authorList>
            <person name="Yamauchi K."/>
            <person name="Kondo S."/>
            <person name="Hamamoto M."/>
            <person name="Takahashi Y."/>
            <person name="Ogura Y."/>
            <person name="Hayashi T."/>
            <person name="Nishida H."/>
        </authorList>
    </citation>
    <scope>NUCLEOTIDE SEQUENCE [LARGE SCALE GENOMIC DNA]</scope>
    <source>
        <strain evidence="20 21">NRRL Y-17804</strain>
    </source>
</reference>
<keyword evidence="8 15" id="KW-0863">Zinc-finger</keyword>
<feature type="domain" description="CCHC-type" evidence="19">
    <location>
        <begin position="559"/>
        <end position="574"/>
    </location>
</feature>
<evidence type="ECO:0000256" key="5">
    <source>
        <dbReference type="ARBA" id="ARBA00022723"/>
    </source>
</evidence>
<feature type="compositionally biased region" description="Low complexity" evidence="18">
    <location>
        <begin position="220"/>
        <end position="235"/>
    </location>
</feature>
<evidence type="ECO:0000256" key="16">
    <source>
        <dbReference type="PROSITE-ProRule" id="PRU00117"/>
    </source>
</evidence>
<dbReference type="AlphaFoldDB" id="A0A0E9NFY1"/>
<dbReference type="InterPro" id="IPR036612">
    <property type="entry name" value="KH_dom_type_1_sf"/>
</dbReference>
<dbReference type="GO" id="GO:0048024">
    <property type="term" value="P:regulation of mRNA splicing, via spliceosome"/>
    <property type="evidence" value="ECO:0007669"/>
    <property type="project" value="TreeGrafter"/>
</dbReference>
<dbReference type="Pfam" id="PF00098">
    <property type="entry name" value="zf-CCHC"/>
    <property type="match status" value="2"/>
</dbReference>
<dbReference type="InterPro" id="IPR036875">
    <property type="entry name" value="Znf_CCHC_sf"/>
</dbReference>
<proteinExistence type="inferred from homology"/>
<feature type="compositionally biased region" description="Polar residues" evidence="18">
    <location>
        <begin position="236"/>
        <end position="250"/>
    </location>
</feature>
<dbReference type="InterPro" id="IPR004087">
    <property type="entry name" value="KH_dom"/>
</dbReference>
<dbReference type="Gene3D" id="6.10.140.1790">
    <property type="match status" value="1"/>
</dbReference>
<keyword evidence="13" id="KW-0539">Nucleus</keyword>
<dbReference type="GO" id="GO:0015935">
    <property type="term" value="C:small ribosomal subunit"/>
    <property type="evidence" value="ECO:0007669"/>
    <property type="project" value="UniProtKB-ARBA"/>
</dbReference>
<dbReference type="PANTHER" id="PTHR11208:SF45">
    <property type="entry name" value="SPLICING FACTOR 1"/>
    <property type="match status" value="1"/>
</dbReference>
<feature type="compositionally biased region" description="Pro residues" evidence="18">
    <location>
        <begin position="752"/>
        <end position="788"/>
    </location>
</feature>
<feature type="region of interest" description="Disordered" evidence="18">
    <location>
        <begin position="624"/>
        <end position="695"/>
    </location>
</feature>
<dbReference type="PROSITE" id="PS50084">
    <property type="entry name" value="KH_TYPE_1"/>
    <property type="match status" value="1"/>
</dbReference>
<dbReference type="PRINTS" id="PR00972">
    <property type="entry name" value="RIBSOMALS12E"/>
</dbReference>
<evidence type="ECO:0000256" key="10">
    <source>
        <dbReference type="ARBA" id="ARBA00022884"/>
    </source>
</evidence>
<comment type="similarity">
    <text evidence="2 17">Belongs to the eukaryotic ribosomal protein eS12 family.</text>
</comment>
<evidence type="ECO:0000256" key="2">
    <source>
        <dbReference type="ARBA" id="ARBA00005824"/>
    </source>
</evidence>
<dbReference type="GO" id="GO:0000243">
    <property type="term" value="C:commitment complex"/>
    <property type="evidence" value="ECO:0007669"/>
    <property type="project" value="UniProtKB-ARBA"/>
</dbReference>
<dbReference type="InterPro" id="IPR055256">
    <property type="entry name" value="KH_1_KHDC4/BBP-like"/>
</dbReference>
<dbReference type="InterPro" id="IPR001878">
    <property type="entry name" value="Znf_CCHC"/>
</dbReference>
<dbReference type="Pfam" id="PF01248">
    <property type="entry name" value="Ribosomal_L7Ae"/>
    <property type="match status" value="1"/>
</dbReference>
<keyword evidence="7" id="KW-0677">Repeat</keyword>
<evidence type="ECO:0000256" key="9">
    <source>
        <dbReference type="ARBA" id="ARBA00022833"/>
    </source>
</evidence>
<dbReference type="SUPFAM" id="SSF55315">
    <property type="entry name" value="L30e-like"/>
    <property type="match status" value="1"/>
</dbReference>
<dbReference type="SMART" id="SM00343">
    <property type="entry name" value="ZnF_C2HC"/>
    <property type="match status" value="2"/>
</dbReference>
<dbReference type="GO" id="GO:0000398">
    <property type="term" value="P:mRNA splicing, via spliceosome"/>
    <property type="evidence" value="ECO:0007669"/>
    <property type="project" value="UniProtKB-ARBA"/>
</dbReference>
<dbReference type="CDD" id="cd02395">
    <property type="entry name" value="KH-I_BBP"/>
    <property type="match status" value="1"/>
</dbReference>
<evidence type="ECO:0000256" key="7">
    <source>
        <dbReference type="ARBA" id="ARBA00022737"/>
    </source>
</evidence>
<dbReference type="PROSITE" id="PS01189">
    <property type="entry name" value="RIBOSOMAL_S12E"/>
    <property type="match status" value="1"/>
</dbReference>
<evidence type="ECO:0000256" key="18">
    <source>
        <dbReference type="SAM" id="MobiDB-lite"/>
    </source>
</evidence>
<dbReference type="Pfam" id="PF22675">
    <property type="entry name" value="KH-I_KHDC4-BBP"/>
    <property type="match status" value="1"/>
</dbReference>
<evidence type="ECO:0000256" key="11">
    <source>
        <dbReference type="ARBA" id="ARBA00022980"/>
    </source>
</evidence>
<dbReference type="Proteomes" id="UP000033140">
    <property type="component" value="Unassembled WGS sequence"/>
</dbReference>
<keyword evidence="10 16" id="KW-0694">RNA-binding</keyword>
<gene>
    <name evidence="20" type="ORF">G7K_2492-t1</name>
</gene>
<evidence type="ECO:0000256" key="14">
    <source>
        <dbReference type="ARBA" id="ARBA00023274"/>
    </source>
</evidence>
<dbReference type="InterPro" id="IPR000530">
    <property type="entry name" value="Ribosomal_eS12"/>
</dbReference>
<dbReference type="Gene3D" id="4.10.60.10">
    <property type="entry name" value="Zinc finger, CCHC-type"/>
    <property type="match status" value="1"/>
</dbReference>
<feature type="region of interest" description="Disordered" evidence="18">
    <location>
        <begin position="182"/>
        <end position="325"/>
    </location>
</feature>
<accession>A0A0E9NFY1</accession>
<dbReference type="FunFam" id="4.10.60.10:FF:000030">
    <property type="entry name" value="Branchpoint-bridging protein"/>
    <property type="match status" value="1"/>
</dbReference>
<dbReference type="InterPro" id="IPR045071">
    <property type="entry name" value="BBP-like"/>
</dbReference>
<keyword evidence="4" id="KW-0507">mRNA processing</keyword>
<evidence type="ECO:0000256" key="17">
    <source>
        <dbReference type="RuleBase" id="RU000670"/>
    </source>
</evidence>
<dbReference type="Pfam" id="PF16275">
    <property type="entry name" value="SF1-HH"/>
    <property type="match status" value="1"/>
</dbReference>
<organism evidence="20 21">
    <name type="scientific">Saitoella complicata (strain BCRC 22490 / CBS 7301 / JCM 7358 / NBRC 10748 / NRRL Y-17804)</name>
    <dbReference type="NCBI Taxonomy" id="698492"/>
    <lineage>
        <taxon>Eukaryota</taxon>
        <taxon>Fungi</taxon>
        <taxon>Dikarya</taxon>
        <taxon>Ascomycota</taxon>
        <taxon>Taphrinomycotina</taxon>
        <taxon>Taphrinomycotina incertae sedis</taxon>
        <taxon>Saitoella</taxon>
    </lineage>
</organism>
<evidence type="ECO:0000256" key="8">
    <source>
        <dbReference type="ARBA" id="ARBA00022771"/>
    </source>
</evidence>
<keyword evidence="12" id="KW-0508">mRNA splicing</keyword>
<keyword evidence="21" id="KW-1185">Reference proteome</keyword>
<dbReference type="SUPFAM" id="SSF57756">
    <property type="entry name" value="Retrovirus zinc finger-like domains"/>
    <property type="match status" value="1"/>
</dbReference>
<evidence type="ECO:0000256" key="15">
    <source>
        <dbReference type="PROSITE-ProRule" id="PRU00047"/>
    </source>
</evidence>
<feature type="region of interest" description="Disordered" evidence="18">
    <location>
        <begin position="751"/>
        <end position="788"/>
    </location>
</feature>
<dbReference type="InterPro" id="IPR032570">
    <property type="entry name" value="SF1-HH"/>
</dbReference>
<evidence type="ECO:0000256" key="3">
    <source>
        <dbReference type="ARBA" id="ARBA00010382"/>
    </source>
</evidence>
<keyword evidence="14 17" id="KW-0687">Ribonucleoprotein</keyword>
<evidence type="ECO:0000256" key="4">
    <source>
        <dbReference type="ARBA" id="ARBA00022664"/>
    </source>
</evidence>
<name>A0A0E9NFY1_SAICN</name>
<keyword evidence="9" id="KW-0862">Zinc</keyword>
<evidence type="ECO:0000256" key="12">
    <source>
        <dbReference type="ARBA" id="ARBA00023187"/>
    </source>
</evidence>
<dbReference type="InterPro" id="IPR004038">
    <property type="entry name" value="Ribosomal_eL8/eL30/eS12/Gad45"/>
</dbReference>
<dbReference type="InterPro" id="IPR029064">
    <property type="entry name" value="Ribosomal_eL30-like_sf"/>
</dbReference>
<feature type="compositionally biased region" description="Basic and acidic residues" evidence="18">
    <location>
        <begin position="293"/>
        <end position="315"/>
    </location>
</feature>
<reference evidence="20 21" key="2">
    <citation type="journal article" date="2014" name="J. Gen. Appl. Microbiol.">
        <title>The early diverging ascomycetous budding yeast Saitoella complicata has three histone deacetylases belonging to the Clr6, Hos2, and Rpd3 lineages.</title>
        <authorList>
            <person name="Nishida H."/>
            <person name="Matsumoto T."/>
            <person name="Kondo S."/>
            <person name="Hamamoto M."/>
            <person name="Yoshikawa H."/>
        </authorList>
    </citation>
    <scope>NUCLEOTIDE SEQUENCE [LARGE SCALE GENOMIC DNA]</scope>
    <source>
        <strain evidence="20 21">NRRL Y-17804</strain>
    </source>
</reference>
<dbReference type="Gene3D" id="3.30.1330.30">
    <property type="match status" value="1"/>
</dbReference>
<comment type="subcellular location">
    <subcellularLocation>
        <location evidence="1">Nucleus</location>
    </subcellularLocation>
</comment>
<evidence type="ECO:0000256" key="6">
    <source>
        <dbReference type="ARBA" id="ARBA00022728"/>
    </source>
</evidence>
<dbReference type="GO" id="GO:0008270">
    <property type="term" value="F:zinc ion binding"/>
    <property type="evidence" value="ECO:0007669"/>
    <property type="project" value="UniProtKB-KW"/>
</dbReference>
<dbReference type="GO" id="GO:0006412">
    <property type="term" value="P:translation"/>
    <property type="evidence" value="ECO:0007669"/>
    <property type="project" value="InterPro"/>
</dbReference>
<evidence type="ECO:0000313" key="21">
    <source>
        <dbReference type="Proteomes" id="UP000033140"/>
    </source>
</evidence>
<protein>
    <recommendedName>
        <fullName evidence="17">40S ribosomal protein S12</fullName>
    </recommendedName>
</protein>
<feature type="compositionally biased region" description="Pro residues" evidence="18">
    <location>
        <begin position="267"/>
        <end position="292"/>
    </location>
</feature>
<dbReference type="GO" id="GO:0003735">
    <property type="term" value="F:structural constituent of ribosome"/>
    <property type="evidence" value="ECO:0007669"/>
    <property type="project" value="InterPro"/>
</dbReference>
<comment type="similarity">
    <text evidence="3">Belongs to the BBP/SF1 family.</text>
</comment>
<keyword evidence="11 17" id="KW-0689">Ribosomal protein</keyword>
<feature type="domain" description="CCHC-type" evidence="19">
    <location>
        <begin position="584"/>
        <end position="599"/>
    </location>
</feature>
<keyword evidence="5" id="KW-0479">Metal-binding</keyword>
<comment type="caution">
    <text evidence="20">The sequence shown here is derived from an EMBL/GenBank/DDBJ whole genome shotgun (WGS) entry which is preliminary data.</text>
</comment>
<evidence type="ECO:0000256" key="13">
    <source>
        <dbReference type="ARBA" id="ARBA00023242"/>
    </source>
</evidence>
<dbReference type="GO" id="GO:0003729">
    <property type="term" value="F:mRNA binding"/>
    <property type="evidence" value="ECO:0007669"/>
    <property type="project" value="TreeGrafter"/>
</dbReference>
<feature type="region of interest" description="Disordered" evidence="18">
    <location>
        <begin position="370"/>
        <end position="397"/>
    </location>
</feature>
<dbReference type="FunFam" id="3.30.1330.30:FF:000005">
    <property type="entry name" value="40S ribosomal protein S12"/>
    <property type="match status" value="1"/>
</dbReference>
<evidence type="ECO:0000256" key="1">
    <source>
        <dbReference type="ARBA" id="ARBA00004123"/>
    </source>
</evidence>
<dbReference type="InterPro" id="IPR047860">
    <property type="entry name" value="Ribosomal_eS12_CS"/>
</dbReference>
<dbReference type="Gene3D" id="3.30.1370.10">
    <property type="entry name" value="K Homology domain, type 1"/>
    <property type="match status" value="1"/>
</dbReference>
<dbReference type="InterPro" id="IPR047086">
    <property type="entry name" value="SF1-HH_sf"/>
</dbReference>
<reference evidence="20 21" key="1">
    <citation type="journal article" date="2011" name="J. Gen. Appl. Microbiol.">
        <title>Draft genome sequencing of the enigmatic yeast Saitoella complicata.</title>
        <authorList>
            <person name="Nishida H."/>
            <person name="Hamamoto M."/>
            <person name="Sugiyama J."/>
        </authorList>
    </citation>
    <scope>NUCLEOTIDE SEQUENCE [LARGE SCALE GENOMIC DNA]</scope>
    <source>
        <strain evidence="20 21">NRRL Y-17804</strain>
    </source>
</reference>
<dbReference type="PROSITE" id="PS50158">
    <property type="entry name" value="ZF_CCHC"/>
    <property type="match status" value="2"/>
</dbReference>
<evidence type="ECO:0000313" key="20">
    <source>
        <dbReference type="EMBL" id="GAO48315.1"/>
    </source>
</evidence>
<dbReference type="SMART" id="SM00322">
    <property type="entry name" value="KH"/>
    <property type="match status" value="1"/>
</dbReference>
<feature type="compositionally biased region" description="Polar residues" evidence="18">
    <location>
        <begin position="666"/>
        <end position="678"/>
    </location>
</feature>
<dbReference type="PANTHER" id="PTHR11208">
    <property type="entry name" value="RNA-BINDING PROTEIN RELATED"/>
    <property type="match status" value="1"/>
</dbReference>
<dbReference type="STRING" id="698492.A0A0E9NFY1"/>
<dbReference type="EMBL" id="BACD03000014">
    <property type="protein sequence ID" value="GAO48315.1"/>
    <property type="molecule type" value="Genomic_DNA"/>
</dbReference>
<dbReference type="GO" id="GO:0022626">
    <property type="term" value="C:cytosolic ribosome"/>
    <property type="evidence" value="ECO:0007669"/>
    <property type="project" value="UniProtKB-ARBA"/>
</dbReference>
<dbReference type="SUPFAM" id="SSF54791">
    <property type="entry name" value="Eukaryotic type KH-domain (KH-domain type I)"/>
    <property type="match status" value="1"/>
</dbReference>
<evidence type="ECO:0000259" key="19">
    <source>
        <dbReference type="PROSITE" id="PS50158"/>
    </source>
</evidence>
<dbReference type="FunFam" id="3.30.1370.10:FF:000024">
    <property type="entry name" value="Branchpoint-bridging protein-like protein"/>
    <property type="match status" value="1"/>
</dbReference>